<organism evidence="2 3">
    <name type="scientific">Candidatus Doudnabacteria bacterium RIFCSPHIGHO2_01_FULL_49_9</name>
    <dbReference type="NCBI Taxonomy" id="1817827"/>
    <lineage>
        <taxon>Bacteria</taxon>
        <taxon>Candidatus Doudnaibacteriota</taxon>
    </lineage>
</organism>
<evidence type="ECO:0000313" key="3">
    <source>
        <dbReference type="Proteomes" id="UP000176339"/>
    </source>
</evidence>
<dbReference type="EMBL" id="MFEN01000047">
    <property type="protein sequence ID" value="OGE83317.1"/>
    <property type="molecule type" value="Genomic_DNA"/>
</dbReference>
<dbReference type="InterPro" id="IPR029063">
    <property type="entry name" value="SAM-dependent_MTases_sf"/>
</dbReference>
<proteinExistence type="predicted"/>
<dbReference type="AlphaFoldDB" id="A0A1F5P093"/>
<feature type="domain" description="Methyltransferase type 11" evidence="1">
    <location>
        <begin position="46"/>
        <end position="140"/>
    </location>
</feature>
<dbReference type="Proteomes" id="UP000176339">
    <property type="component" value="Unassembled WGS sequence"/>
</dbReference>
<dbReference type="InterPro" id="IPR013216">
    <property type="entry name" value="Methyltransf_11"/>
</dbReference>
<dbReference type="Pfam" id="PF08241">
    <property type="entry name" value="Methyltransf_11"/>
    <property type="match status" value="1"/>
</dbReference>
<comment type="caution">
    <text evidence="2">The sequence shown here is derived from an EMBL/GenBank/DDBJ whole genome shotgun (WGS) entry which is preliminary data.</text>
</comment>
<accession>A0A1F5P093</accession>
<gene>
    <name evidence="2" type="ORF">A2846_04930</name>
</gene>
<evidence type="ECO:0000259" key="1">
    <source>
        <dbReference type="Pfam" id="PF08241"/>
    </source>
</evidence>
<name>A0A1F5P093_9BACT</name>
<dbReference type="PANTHER" id="PTHR43861">
    <property type="entry name" value="TRANS-ACONITATE 2-METHYLTRANSFERASE-RELATED"/>
    <property type="match status" value="1"/>
</dbReference>
<evidence type="ECO:0000313" key="2">
    <source>
        <dbReference type="EMBL" id="OGE83317.1"/>
    </source>
</evidence>
<dbReference type="GO" id="GO:0008757">
    <property type="term" value="F:S-adenosylmethionine-dependent methyltransferase activity"/>
    <property type="evidence" value="ECO:0007669"/>
    <property type="project" value="InterPro"/>
</dbReference>
<sequence>MVNTSFGKFAREWDEKVGNDGVRSSQETVKAIFQFLGKVKNKVVYEIACGNGFLARKLAKSGTKEVWASDIARELIDIAKNKYSRKGIKYSVRESADFIGIPKNHFDAVIIHQGMFFIKDIEALIKGVSKILKPSGSFIFTLLHPLFPDARKAMNETTAMGDNLDDLIEMQEKYLKTYSKVVNKDWGNRKVSYLIYKRPVSFYVNLCGKYGLYVEAMIEPKSETKKNNKIAKTNIPSSMIIKAIKVRTNKYVFK</sequence>
<reference evidence="2 3" key="1">
    <citation type="journal article" date="2016" name="Nat. Commun.">
        <title>Thousands of microbial genomes shed light on interconnected biogeochemical processes in an aquifer system.</title>
        <authorList>
            <person name="Anantharaman K."/>
            <person name="Brown C.T."/>
            <person name="Hug L.A."/>
            <person name="Sharon I."/>
            <person name="Castelle C.J."/>
            <person name="Probst A.J."/>
            <person name="Thomas B.C."/>
            <person name="Singh A."/>
            <person name="Wilkins M.J."/>
            <person name="Karaoz U."/>
            <person name="Brodie E.L."/>
            <person name="Williams K.H."/>
            <person name="Hubbard S.S."/>
            <person name="Banfield J.F."/>
        </authorList>
    </citation>
    <scope>NUCLEOTIDE SEQUENCE [LARGE SCALE GENOMIC DNA]</scope>
</reference>
<protein>
    <recommendedName>
        <fullName evidence="1">Methyltransferase type 11 domain-containing protein</fullName>
    </recommendedName>
</protein>
<dbReference type="Gene3D" id="3.40.50.150">
    <property type="entry name" value="Vaccinia Virus protein VP39"/>
    <property type="match status" value="1"/>
</dbReference>
<dbReference type="CDD" id="cd02440">
    <property type="entry name" value="AdoMet_MTases"/>
    <property type="match status" value="1"/>
</dbReference>
<dbReference type="SUPFAM" id="SSF53335">
    <property type="entry name" value="S-adenosyl-L-methionine-dependent methyltransferases"/>
    <property type="match status" value="1"/>
</dbReference>